<comment type="caution">
    <text evidence="1">The sequence shown here is derived from an EMBL/GenBank/DDBJ whole genome shotgun (WGS) entry which is preliminary data.</text>
</comment>
<keyword evidence="2" id="KW-1185">Reference proteome</keyword>
<evidence type="ECO:0000313" key="2">
    <source>
        <dbReference type="Proteomes" id="UP000664167"/>
    </source>
</evidence>
<evidence type="ECO:0000313" key="1">
    <source>
        <dbReference type="EMBL" id="MBO0512441.1"/>
    </source>
</evidence>
<dbReference type="AlphaFoldDB" id="A0A939F5V9"/>
<dbReference type="EMBL" id="JAFLRJ010000099">
    <property type="protein sequence ID" value="MBO0512441.1"/>
    <property type="molecule type" value="Genomic_DNA"/>
</dbReference>
<name>A0A939F5V9_9ACTN</name>
<protein>
    <submittedName>
        <fullName evidence="1">Uncharacterized protein</fullName>
    </submittedName>
</protein>
<dbReference type="Proteomes" id="UP000664167">
    <property type="component" value="Unassembled WGS sequence"/>
</dbReference>
<proteinExistence type="predicted"/>
<gene>
    <name evidence="1" type="ORF">J0695_11565</name>
</gene>
<accession>A0A939F5V9</accession>
<dbReference type="RefSeq" id="WP_206961833.1">
    <property type="nucleotide sequence ID" value="NZ_BAAAJJ010000002.1"/>
</dbReference>
<sequence length="124" mass="14233">MFTSIHWHCYMRVRDRRKAERLVDRMRNLLGDPMEIESYGRYWKIPELAEVRLSSPLNQDNAAEALLNTLEAAWKLARGWRMIDADARRFEFEGIAAATTGAQFIVPGVEWIAFLITDDSAGSS</sequence>
<organism evidence="1 2">
    <name type="scientific">Streptomyces beijiangensis</name>
    <dbReference type="NCBI Taxonomy" id="163361"/>
    <lineage>
        <taxon>Bacteria</taxon>
        <taxon>Bacillati</taxon>
        <taxon>Actinomycetota</taxon>
        <taxon>Actinomycetes</taxon>
        <taxon>Kitasatosporales</taxon>
        <taxon>Streptomycetaceae</taxon>
        <taxon>Streptomyces</taxon>
    </lineage>
</organism>
<reference evidence="1" key="1">
    <citation type="submission" date="2021-03" db="EMBL/GenBank/DDBJ databases">
        <title>Streptomyces poriferae sp. nov., a novel marine sponge-derived Actinobacteria species with anti-MRSA activity.</title>
        <authorList>
            <person name="Sandoval-Powers M."/>
            <person name="Kralova S."/>
            <person name="Nguyen G.-S."/>
            <person name="Fawwal D."/>
            <person name="Degnes K."/>
            <person name="Klinkenberg G."/>
            <person name="Sletta H."/>
            <person name="Wentzel A."/>
            <person name="Liles M.R."/>
        </authorList>
    </citation>
    <scope>NUCLEOTIDE SEQUENCE</scope>
    <source>
        <strain evidence="1">DSM 41794</strain>
    </source>
</reference>